<dbReference type="KEGG" id="ehr:EHR_02215"/>
<organism evidence="1 2">
    <name type="scientific">Enterococcus hirae (strain ATCC 9790 / DSM 20160 / JCM 8729 / LMG 6399 / NBRC 3181 / NCIMB 6459 / NCDO 1258 / NCTC 12367 / WDCM 00089 / R)</name>
    <dbReference type="NCBI Taxonomy" id="768486"/>
    <lineage>
        <taxon>Bacteria</taxon>
        <taxon>Bacillati</taxon>
        <taxon>Bacillota</taxon>
        <taxon>Bacilli</taxon>
        <taxon>Lactobacillales</taxon>
        <taxon>Enterococcaceae</taxon>
        <taxon>Enterococcus</taxon>
    </lineage>
</organism>
<proteinExistence type="predicted"/>
<gene>
    <name evidence="1" type="ordered locus">EHR_02215</name>
</gene>
<dbReference type="AlphaFoldDB" id="I6RYG8"/>
<reference evidence="1 2" key="1">
    <citation type="journal article" date="2012" name="J. Bacteriol.">
        <title>Genome sequence of Enterococcus hirae (Streptococcus faecalis) ATCC 9790, a model organism for the study of ion transport, bioenergetics, and copper homeostasis.</title>
        <authorList>
            <person name="Gaechter T."/>
            <person name="Wunderlin C."/>
            <person name="Schmidheini T."/>
            <person name="Solioz M."/>
        </authorList>
    </citation>
    <scope>NUCLEOTIDE SEQUENCE [LARGE SCALE GENOMIC DNA]</scope>
    <source>
        <strain evidence="2">ATCC 9790 / DSM 20160 / JCM 8729 / LMG 6399 / NBRC 3181 / NCIMB 6459 / NCDO 1258 / NCTC 12367 / WDCM 00089 / R</strain>
    </source>
</reference>
<protein>
    <submittedName>
        <fullName evidence="1">Uncharacterized protein</fullName>
    </submittedName>
</protein>
<name>I6RYG8_ENTHA</name>
<evidence type="ECO:0000313" key="2">
    <source>
        <dbReference type="Proteomes" id="UP000002895"/>
    </source>
</evidence>
<dbReference type="HOGENOM" id="CLU_3183411_0_0_9"/>
<accession>I6RYG8</accession>
<keyword evidence="2" id="KW-1185">Reference proteome</keyword>
<dbReference type="PATRIC" id="fig|768486.3.peg.422"/>
<sequence>MYRWIQEVKKYKASAFLRKGNALFDAHDDMKKLEQEKHYLREERGL</sequence>
<dbReference type="EMBL" id="CP003504">
    <property type="protein sequence ID" value="AFM69425.1"/>
    <property type="molecule type" value="Genomic_DNA"/>
</dbReference>
<evidence type="ECO:0000313" key="1">
    <source>
        <dbReference type="EMBL" id="AFM69425.1"/>
    </source>
</evidence>
<dbReference type="Proteomes" id="UP000002895">
    <property type="component" value="Chromosome"/>
</dbReference>